<dbReference type="AlphaFoldDB" id="A0AAN9PXJ8"/>
<evidence type="ECO:0000313" key="1">
    <source>
        <dbReference type="EMBL" id="KAK7313982.1"/>
    </source>
</evidence>
<dbReference type="Proteomes" id="UP001367508">
    <property type="component" value="Unassembled WGS sequence"/>
</dbReference>
<protein>
    <submittedName>
        <fullName evidence="1">Uncharacterized protein</fullName>
    </submittedName>
</protein>
<dbReference type="EMBL" id="JAYMYQ010000009">
    <property type="protein sequence ID" value="KAK7313982.1"/>
    <property type="molecule type" value="Genomic_DNA"/>
</dbReference>
<organism evidence="1 2">
    <name type="scientific">Canavalia gladiata</name>
    <name type="common">Sword bean</name>
    <name type="synonym">Dolichos gladiatus</name>
    <dbReference type="NCBI Taxonomy" id="3824"/>
    <lineage>
        <taxon>Eukaryota</taxon>
        <taxon>Viridiplantae</taxon>
        <taxon>Streptophyta</taxon>
        <taxon>Embryophyta</taxon>
        <taxon>Tracheophyta</taxon>
        <taxon>Spermatophyta</taxon>
        <taxon>Magnoliopsida</taxon>
        <taxon>eudicotyledons</taxon>
        <taxon>Gunneridae</taxon>
        <taxon>Pentapetalae</taxon>
        <taxon>rosids</taxon>
        <taxon>fabids</taxon>
        <taxon>Fabales</taxon>
        <taxon>Fabaceae</taxon>
        <taxon>Papilionoideae</taxon>
        <taxon>50 kb inversion clade</taxon>
        <taxon>NPAAA clade</taxon>
        <taxon>indigoferoid/millettioid clade</taxon>
        <taxon>Phaseoleae</taxon>
        <taxon>Canavalia</taxon>
    </lineage>
</organism>
<sequence>MERGVHGKIDNKIAKIANNVGVKSMHNNELNSVLLLDEYLARKRPGTKFLQSDCTDLNNGSQSDCTDLNNGSWE</sequence>
<reference evidence="1 2" key="1">
    <citation type="submission" date="2024-01" db="EMBL/GenBank/DDBJ databases">
        <title>The genomes of 5 underutilized Papilionoideae crops provide insights into root nodulation and disease resistanc.</title>
        <authorList>
            <person name="Jiang F."/>
        </authorList>
    </citation>
    <scope>NUCLEOTIDE SEQUENCE [LARGE SCALE GENOMIC DNA]</scope>
    <source>
        <strain evidence="1">LVBAO_FW01</strain>
        <tissue evidence="1">Leaves</tissue>
    </source>
</reference>
<accession>A0AAN9PXJ8</accession>
<keyword evidence="2" id="KW-1185">Reference proteome</keyword>
<evidence type="ECO:0000313" key="2">
    <source>
        <dbReference type="Proteomes" id="UP001367508"/>
    </source>
</evidence>
<name>A0AAN9PXJ8_CANGL</name>
<gene>
    <name evidence="1" type="ORF">VNO77_39189</name>
</gene>
<comment type="caution">
    <text evidence="1">The sequence shown here is derived from an EMBL/GenBank/DDBJ whole genome shotgun (WGS) entry which is preliminary data.</text>
</comment>
<proteinExistence type="predicted"/>